<reference evidence="2" key="1">
    <citation type="journal article" date="2020" name="New Phytol.">
        <title>Comparative genomics reveals dynamic genome evolution in host specialist ectomycorrhizal fungi.</title>
        <authorList>
            <person name="Lofgren L.A."/>
            <person name="Nguyen N.H."/>
            <person name="Vilgalys R."/>
            <person name="Ruytinx J."/>
            <person name="Liao H.L."/>
            <person name="Branco S."/>
            <person name="Kuo A."/>
            <person name="LaButti K."/>
            <person name="Lipzen A."/>
            <person name="Andreopoulos W."/>
            <person name="Pangilinan J."/>
            <person name="Riley R."/>
            <person name="Hundley H."/>
            <person name="Na H."/>
            <person name="Barry K."/>
            <person name="Grigoriev I.V."/>
            <person name="Stajich J.E."/>
            <person name="Kennedy P.G."/>
        </authorList>
    </citation>
    <scope>NUCLEOTIDE SEQUENCE</scope>
    <source>
        <strain evidence="2">S12</strain>
    </source>
</reference>
<dbReference type="OrthoDB" id="5987198at2759"/>
<protein>
    <recommendedName>
        <fullName evidence="1">Protein kinase domain-containing protein</fullName>
    </recommendedName>
</protein>
<evidence type="ECO:0000313" key="3">
    <source>
        <dbReference type="Proteomes" id="UP000719766"/>
    </source>
</evidence>
<dbReference type="PROSITE" id="PS50011">
    <property type="entry name" value="PROTEIN_KINASE_DOM"/>
    <property type="match status" value="1"/>
</dbReference>
<dbReference type="GeneID" id="64592277"/>
<dbReference type="RefSeq" id="XP_041155702.1">
    <property type="nucleotide sequence ID" value="XM_041298513.1"/>
</dbReference>
<dbReference type="AlphaFoldDB" id="A0A9P7DD31"/>
<keyword evidence="3" id="KW-1185">Reference proteome</keyword>
<evidence type="ECO:0000259" key="1">
    <source>
        <dbReference type="PROSITE" id="PS50011"/>
    </source>
</evidence>
<dbReference type="SMART" id="SM00220">
    <property type="entry name" value="S_TKc"/>
    <property type="match status" value="1"/>
</dbReference>
<dbReference type="SUPFAM" id="SSF56112">
    <property type="entry name" value="Protein kinase-like (PK-like)"/>
    <property type="match status" value="1"/>
</dbReference>
<dbReference type="EMBL" id="JABBWE010000068">
    <property type="protein sequence ID" value="KAG1788474.1"/>
    <property type="molecule type" value="Genomic_DNA"/>
</dbReference>
<accession>A0A9P7DD31</accession>
<dbReference type="InterPro" id="IPR000719">
    <property type="entry name" value="Prot_kinase_dom"/>
</dbReference>
<sequence length="371" mass="43743">MASTSAAHSHLSEFEIWWRDHYDFLKDKGYKLRSRYSPDWVPSWTNTKKAGIECEDGIKPRHRSLLDARHTQDGARVSLKRIDVSRHPYEIEIGRHFCDAPLGEDPANHCVPIYDVLEVPDGNNIAIIVMPLLRKVTDPYFDTVREVVDCIHQLLEGLRFMHIHHVAHWDCMQLNILMDGSMFIDAWHPSDQYMSEDFKRPARHRTRTQSPPRYYYIDFGISRKYDAFNTNPLEIPIYGGDKGVPEFMEAYTKPWNPFPTDVWYLGHAIQETFLDLLLIFHTLIWTKQCYLGVEFLRDLVTDMMHSDPTQRPNMDNVFAWFQVLRQGLSKWKLRSRVAHDDERSLFDFLVHWARRIQYIVCRIPPTHTSPS</sequence>
<gene>
    <name evidence="2" type="ORF">HD556DRAFT_1245172</name>
</gene>
<feature type="domain" description="Protein kinase" evidence="1">
    <location>
        <begin position="1"/>
        <end position="324"/>
    </location>
</feature>
<comment type="caution">
    <text evidence="2">The sequence shown here is derived from an EMBL/GenBank/DDBJ whole genome shotgun (WGS) entry which is preliminary data.</text>
</comment>
<organism evidence="2 3">
    <name type="scientific">Suillus plorans</name>
    <dbReference type="NCBI Taxonomy" id="116603"/>
    <lineage>
        <taxon>Eukaryota</taxon>
        <taxon>Fungi</taxon>
        <taxon>Dikarya</taxon>
        <taxon>Basidiomycota</taxon>
        <taxon>Agaricomycotina</taxon>
        <taxon>Agaricomycetes</taxon>
        <taxon>Agaricomycetidae</taxon>
        <taxon>Boletales</taxon>
        <taxon>Suillineae</taxon>
        <taxon>Suillaceae</taxon>
        <taxon>Suillus</taxon>
    </lineage>
</organism>
<dbReference type="GO" id="GO:0004672">
    <property type="term" value="F:protein kinase activity"/>
    <property type="evidence" value="ECO:0007669"/>
    <property type="project" value="InterPro"/>
</dbReference>
<dbReference type="InterPro" id="IPR011009">
    <property type="entry name" value="Kinase-like_dom_sf"/>
</dbReference>
<dbReference type="Gene3D" id="1.10.510.10">
    <property type="entry name" value="Transferase(Phosphotransferase) domain 1"/>
    <property type="match status" value="1"/>
</dbReference>
<dbReference type="GO" id="GO:0005524">
    <property type="term" value="F:ATP binding"/>
    <property type="evidence" value="ECO:0007669"/>
    <property type="project" value="InterPro"/>
</dbReference>
<proteinExistence type="predicted"/>
<dbReference type="Proteomes" id="UP000719766">
    <property type="component" value="Unassembled WGS sequence"/>
</dbReference>
<evidence type="ECO:0000313" key="2">
    <source>
        <dbReference type="EMBL" id="KAG1788474.1"/>
    </source>
</evidence>
<name>A0A9P7DD31_9AGAM</name>